<evidence type="ECO:0000256" key="3">
    <source>
        <dbReference type="ARBA" id="ARBA00022723"/>
    </source>
</evidence>
<dbReference type="GO" id="GO:0046872">
    <property type="term" value="F:metal ion binding"/>
    <property type="evidence" value="ECO:0007669"/>
    <property type="project" value="UniProtKB-KW"/>
</dbReference>
<dbReference type="Gene3D" id="2.60.120.620">
    <property type="entry name" value="q2cbj1_9rhob like domain"/>
    <property type="match status" value="1"/>
</dbReference>
<comment type="similarity">
    <text evidence="2">Belongs to the PhyH family.</text>
</comment>
<comment type="caution">
    <text evidence="5">The sequence shown here is derived from an EMBL/GenBank/DDBJ whole genome shotgun (WGS) entry which is preliminary data.</text>
</comment>
<dbReference type="SUPFAM" id="SSF51197">
    <property type="entry name" value="Clavaminate synthase-like"/>
    <property type="match status" value="1"/>
</dbReference>
<comment type="cofactor">
    <cofactor evidence="1">
        <name>Fe cation</name>
        <dbReference type="ChEBI" id="CHEBI:24875"/>
    </cofactor>
</comment>
<accession>A0A9W4TTE2</accession>
<evidence type="ECO:0000313" key="6">
    <source>
        <dbReference type="Proteomes" id="UP001152885"/>
    </source>
</evidence>
<protein>
    <recommendedName>
        <fullName evidence="7">Phytanoyl-CoA dioxygenase</fullName>
    </recommendedName>
</protein>
<dbReference type="EMBL" id="CANTUO010000001">
    <property type="protein sequence ID" value="CAI5756249.1"/>
    <property type="molecule type" value="Genomic_DNA"/>
</dbReference>
<dbReference type="PANTHER" id="PTHR20883">
    <property type="entry name" value="PHYTANOYL-COA DIOXYGENASE DOMAIN CONTAINING 1"/>
    <property type="match status" value="1"/>
</dbReference>
<dbReference type="InterPro" id="IPR008775">
    <property type="entry name" value="Phytyl_CoA_dOase-like"/>
</dbReference>
<sequence length="297" mass="34182">MTGLTKEQLSKFNDEGMLCIPKFLNSDQVGELLKRSKLILSQCDLSSHPKTTFKTSDNDHIGDKYFFESSDKISYFFDTDAFDENNNLKYSLNISINKIGHGLHIKDEIFKKYTLNEDIKDIVKDLNFKQPKVLQSMCIFKQPKKNKEDKEVRQNAVPPHTDGTFLFTEPQSAIGFWIALEDCTIENGCLSYIPQSHKLDTVTKRFVRVDGCEKGCTFQKLKDEEVEYNDSQFKTVECKAGSLILIHNSVLHKSEDNVSNKSRYAYAFHVIDGETKYDELNWLQVPYTGGSNFTRLY</sequence>
<gene>
    <name evidence="5" type="ORF">CANVERA_P0765</name>
</gene>
<keyword evidence="4" id="KW-0408">Iron</keyword>
<evidence type="ECO:0000256" key="4">
    <source>
        <dbReference type="ARBA" id="ARBA00023004"/>
    </source>
</evidence>
<evidence type="ECO:0000256" key="2">
    <source>
        <dbReference type="ARBA" id="ARBA00005830"/>
    </source>
</evidence>
<dbReference type="AlphaFoldDB" id="A0A9W4TTE2"/>
<evidence type="ECO:0000256" key="1">
    <source>
        <dbReference type="ARBA" id="ARBA00001962"/>
    </source>
</evidence>
<evidence type="ECO:0000313" key="5">
    <source>
        <dbReference type="EMBL" id="CAI5756249.1"/>
    </source>
</evidence>
<dbReference type="PANTHER" id="PTHR20883:SF15">
    <property type="entry name" value="PHYTANOYL-COA DIOXYGENASE DOMAIN-CONTAINING PROTEIN 1"/>
    <property type="match status" value="1"/>
</dbReference>
<organism evidence="5 6">
    <name type="scientific">Candida verbasci</name>
    <dbReference type="NCBI Taxonomy" id="1227364"/>
    <lineage>
        <taxon>Eukaryota</taxon>
        <taxon>Fungi</taxon>
        <taxon>Dikarya</taxon>
        <taxon>Ascomycota</taxon>
        <taxon>Saccharomycotina</taxon>
        <taxon>Pichiomycetes</taxon>
        <taxon>Debaryomycetaceae</taxon>
        <taxon>Candida/Lodderomyces clade</taxon>
        <taxon>Candida</taxon>
    </lineage>
</organism>
<evidence type="ECO:0008006" key="7">
    <source>
        <dbReference type="Google" id="ProtNLM"/>
    </source>
</evidence>
<name>A0A9W4TTE2_9ASCO</name>
<reference evidence="5" key="1">
    <citation type="submission" date="2022-12" db="EMBL/GenBank/DDBJ databases">
        <authorList>
            <person name="Brejova B."/>
        </authorList>
    </citation>
    <scope>NUCLEOTIDE SEQUENCE</scope>
</reference>
<keyword evidence="3" id="KW-0479">Metal-binding</keyword>
<dbReference type="OrthoDB" id="445007at2759"/>
<dbReference type="Proteomes" id="UP001152885">
    <property type="component" value="Unassembled WGS sequence"/>
</dbReference>
<keyword evidence="6" id="KW-1185">Reference proteome</keyword>
<proteinExistence type="inferred from homology"/>
<dbReference type="Pfam" id="PF05721">
    <property type="entry name" value="PhyH"/>
    <property type="match status" value="1"/>
</dbReference>